<dbReference type="SUPFAM" id="SSF50630">
    <property type="entry name" value="Acid proteases"/>
    <property type="match status" value="1"/>
</dbReference>
<dbReference type="AlphaFoldDB" id="A0A445AF08"/>
<keyword evidence="2" id="KW-1185">Reference proteome</keyword>
<name>A0A445AF08_ARAHY</name>
<reference evidence="1 2" key="1">
    <citation type="submission" date="2019-01" db="EMBL/GenBank/DDBJ databases">
        <title>Sequencing of cultivated peanut Arachis hypogaea provides insights into genome evolution and oil improvement.</title>
        <authorList>
            <person name="Chen X."/>
        </authorList>
    </citation>
    <scope>NUCLEOTIDE SEQUENCE [LARGE SCALE GENOMIC DNA]</scope>
    <source>
        <strain evidence="2">cv. Fuhuasheng</strain>
        <tissue evidence="1">Leaves</tissue>
    </source>
</reference>
<evidence type="ECO:0000313" key="2">
    <source>
        <dbReference type="Proteomes" id="UP000289738"/>
    </source>
</evidence>
<dbReference type="Gene3D" id="2.40.70.10">
    <property type="entry name" value="Acid Proteases"/>
    <property type="match status" value="1"/>
</dbReference>
<sequence length="175" mass="19140">MVGTISIIATEYLGEYEGDPEDDYDIDAEEAFSFIRYEDEPGYFQRPSEKQKSHLRRLHITTTMTGIKVKKKVLKDGGAAISLLPERMLVKVGKHPDDLISTNISVMDFSGASTPAKGLVTLEVKVGSAVRNTVVVVVSSRASYNALLGRDWIHGVGAVSSTVHQSILQMMGNLK</sequence>
<gene>
    <name evidence="1" type="ORF">Ahy_B02g058633</name>
</gene>
<evidence type="ECO:0000313" key="1">
    <source>
        <dbReference type="EMBL" id="RYR25000.1"/>
    </source>
</evidence>
<protein>
    <recommendedName>
        <fullName evidence="3">Peptidase A2 domain-containing protein</fullName>
    </recommendedName>
</protein>
<dbReference type="Proteomes" id="UP000289738">
    <property type="component" value="Chromosome B02"/>
</dbReference>
<comment type="caution">
    <text evidence="1">The sequence shown here is derived from an EMBL/GenBank/DDBJ whole genome shotgun (WGS) entry which is preliminary data.</text>
</comment>
<evidence type="ECO:0008006" key="3">
    <source>
        <dbReference type="Google" id="ProtNLM"/>
    </source>
</evidence>
<proteinExistence type="predicted"/>
<dbReference type="PANTHER" id="PTHR33240">
    <property type="entry name" value="OS08G0508500 PROTEIN"/>
    <property type="match status" value="1"/>
</dbReference>
<accession>A0A445AF08</accession>
<organism evidence="1 2">
    <name type="scientific">Arachis hypogaea</name>
    <name type="common">Peanut</name>
    <dbReference type="NCBI Taxonomy" id="3818"/>
    <lineage>
        <taxon>Eukaryota</taxon>
        <taxon>Viridiplantae</taxon>
        <taxon>Streptophyta</taxon>
        <taxon>Embryophyta</taxon>
        <taxon>Tracheophyta</taxon>
        <taxon>Spermatophyta</taxon>
        <taxon>Magnoliopsida</taxon>
        <taxon>eudicotyledons</taxon>
        <taxon>Gunneridae</taxon>
        <taxon>Pentapetalae</taxon>
        <taxon>rosids</taxon>
        <taxon>fabids</taxon>
        <taxon>Fabales</taxon>
        <taxon>Fabaceae</taxon>
        <taxon>Papilionoideae</taxon>
        <taxon>50 kb inversion clade</taxon>
        <taxon>dalbergioids sensu lato</taxon>
        <taxon>Dalbergieae</taxon>
        <taxon>Pterocarpus clade</taxon>
        <taxon>Arachis</taxon>
    </lineage>
</organism>
<dbReference type="InterPro" id="IPR021109">
    <property type="entry name" value="Peptidase_aspartic_dom_sf"/>
</dbReference>
<dbReference type="EMBL" id="SDMP01000012">
    <property type="protein sequence ID" value="RYR25000.1"/>
    <property type="molecule type" value="Genomic_DNA"/>
</dbReference>
<dbReference type="PANTHER" id="PTHR33240:SF15">
    <property type="entry name" value="GAG-PRO-LIKE PROTEIN"/>
    <property type="match status" value="1"/>
</dbReference>